<dbReference type="PROSITE" id="PS00211">
    <property type="entry name" value="ABC_TRANSPORTER_1"/>
    <property type="match status" value="1"/>
</dbReference>
<dbReference type="Proteomes" id="UP000000960">
    <property type="component" value="Chromosome"/>
</dbReference>
<evidence type="ECO:0000259" key="4">
    <source>
        <dbReference type="PROSITE" id="PS50893"/>
    </source>
</evidence>
<dbReference type="PANTHER" id="PTHR42855:SF1">
    <property type="entry name" value="ABC TRANSPORTER DOMAIN-CONTAINING PROTEIN"/>
    <property type="match status" value="1"/>
</dbReference>
<reference evidence="5 6" key="1">
    <citation type="journal article" date="2009" name="Stand. Genomic Sci.">
        <title>Complete genome sequence of Atopobium parvulum type strain (IPP 1246).</title>
        <authorList>
            <person name="Copeland A."/>
            <person name="Sikorski J."/>
            <person name="Lapidus A."/>
            <person name="Nolan M."/>
            <person name="Del Rio T.G."/>
            <person name="Lucas S."/>
            <person name="Chen F."/>
            <person name="Tice H."/>
            <person name="Pitluck S."/>
            <person name="Cheng J.F."/>
            <person name="Pukall R."/>
            <person name="Chertkov O."/>
            <person name="Brettin T."/>
            <person name="Han C."/>
            <person name="Detter J.C."/>
            <person name="Kuske C."/>
            <person name="Bruce D."/>
            <person name="Goodwin L."/>
            <person name="Ivanova N."/>
            <person name="Mavromatis K."/>
            <person name="Mikhailova N."/>
            <person name="Chen A."/>
            <person name="Palaniappan K."/>
            <person name="Chain P."/>
            <person name="Rohde M."/>
            <person name="Goker M."/>
            <person name="Bristow J."/>
            <person name="Eisen J.A."/>
            <person name="Markowitz V."/>
            <person name="Hugenholtz P."/>
            <person name="Kyrpides N.C."/>
            <person name="Klenk H.P."/>
            <person name="Detter J.C."/>
        </authorList>
    </citation>
    <scope>NUCLEOTIDE SEQUENCE [LARGE SCALE GENOMIC DNA]</scope>
    <source>
        <strain evidence="6">ATCC 33793 / DSM 20469 / CCUG 32760 / JCM 10300 / KCTC 3663 / VPI 0546 / 1246</strain>
    </source>
</reference>
<keyword evidence="2" id="KW-0067">ATP-binding</keyword>
<dbReference type="Pfam" id="PF00005">
    <property type="entry name" value="ABC_tran"/>
    <property type="match status" value="2"/>
</dbReference>
<keyword evidence="6" id="KW-1185">Reference proteome</keyword>
<dbReference type="STRING" id="521095.Apar_0736"/>
<dbReference type="InterPro" id="IPR003593">
    <property type="entry name" value="AAA+_ATPase"/>
</dbReference>
<dbReference type="SMART" id="SM00382">
    <property type="entry name" value="AAA"/>
    <property type="match status" value="2"/>
</dbReference>
<dbReference type="EMBL" id="CP001721">
    <property type="protein sequence ID" value="ACV51165.1"/>
    <property type="molecule type" value="Genomic_DNA"/>
</dbReference>
<dbReference type="GO" id="GO:0003677">
    <property type="term" value="F:DNA binding"/>
    <property type="evidence" value="ECO:0007669"/>
    <property type="project" value="InterPro"/>
</dbReference>
<dbReference type="SUPFAM" id="SSF52540">
    <property type="entry name" value="P-loop containing nucleoside triphosphate hydrolases"/>
    <property type="match status" value="2"/>
</dbReference>
<dbReference type="InterPro" id="IPR032524">
    <property type="entry name" value="ABC_tran_C"/>
</dbReference>
<dbReference type="InterPro" id="IPR027417">
    <property type="entry name" value="P-loop_NTPase"/>
</dbReference>
<protein>
    <submittedName>
        <fullName evidence="5">ABC transporter related</fullName>
    </submittedName>
</protein>
<accession>C8WAM7</accession>
<feature type="region of interest" description="Disordered" evidence="3">
    <location>
        <begin position="526"/>
        <end position="592"/>
    </location>
</feature>
<dbReference type="Pfam" id="PF12848">
    <property type="entry name" value="ABC_tran_Xtn"/>
    <property type="match status" value="1"/>
</dbReference>
<dbReference type="HOGENOM" id="CLU_000604_36_0_11"/>
<feature type="domain" description="ABC transporter" evidence="4">
    <location>
        <begin position="5"/>
        <end position="223"/>
    </location>
</feature>
<dbReference type="RefSeq" id="WP_012808822.1">
    <property type="nucleotide sequence ID" value="NC_013203.1"/>
</dbReference>
<dbReference type="OrthoDB" id="3239744at2"/>
<dbReference type="GO" id="GO:0005524">
    <property type="term" value="F:ATP binding"/>
    <property type="evidence" value="ECO:0007669"/>
    <property type="project" value="UniProtKB-KW"/>
</dbReference>
<proteinExistence type="predicted"/>
<dbReference type="InterPro" id="IPR017871">
    <property type="entry name" value="ABC_transporter-like_CS"/>
</dbReference>
<name>C8WAM7_LANP1</name>
<dbReference type="eggNOG" id="COG0488">
    <property type="taxonomic scope" value="Bacteria"/>
</dbReference>
<feature type="domain" description="ABC transporter" evidence="4">
    <location>
        <begin position="287"/>
        <end position="525"/>
    </location>
</feature>
<evidence type="ECO:0000256" key="1">
    <source>
        <dbReference type="ARBA" id="ARBA00022741"/>
    </source>
</evidence>
<dbReference type="GO" id="GO:0016887">
    <property type="term" value="F:ATP hydrolysis activity"/>
    <property type="evidence" value="ECO:0007669"/>
    <property type="project" value="InterPro"/>
</dbReference>
<evidence type="ECO:0000313" key="5">
    <source>
        <dbReference type="EMBL" id="ACV51165.1"/>
    </source>
</evidence>
<dbReference type="Pfam" id="PF16326">
    <property type="entry name" value="ABC_tran_CTD"/>
    <property type="match status" value="1"/>
</dbReference>
<evidence type="ECO:0000256" key="3">
    <source>
        <dbReference type="SAM" id="MobiDB-lite"/>
    </source>
</evidence>
<gene>
    <name evidence="5" type="ordered locus">Apar_0736</name>
</gene>
<sequence>MGILVGCEQISMEWPGKKVLTNQTIGVNEDDRIGVVGKNGDGKSTLLNLIAHRIEPDSGNVIWRSGIQVGYMGQTDSLSDTQTVCNAVVGDTPGYEWASDARIRKIIDELIGDLDWNGLVGELSGGQRRRCDLARLLVGTWDLMLIDEPTNHLDLHAIQWLANHLKNRWPEGSGALIMVTHDRWFLDEVCDHMWEVHDGVIDPFDGGYSAYIQTRVERDRQAVVAEERRQNTLRKELNWLAHGAKARTSKPKFRIDAAMELLAEDPPLRNTLELKRMAVSRLGKQVIEMHDVSFAYKNAGANAVDDSNARTDISKAQTDVIKHVEWLIGPGDRYGILGENGAGKSTLLELMTQQLQPTSGLVKVGKSVKFGWLSQQIDTFATKETWTVLELLSQYKTSYLVNGKMQSPTQLLESLGFDRREFTNRLQDLSGGQRRRLALLCVLLEEPNVLVLDEPGNDLDTDMLAVLEDLLDSWSGTLLVVSHDRFLIERVTDDQYALIDGHIRHVPGGVDEYLKLVDAAKQTARKAGELSGTHESSGSNELQLDGASRQKDAVLSNAERRELKKRVDSIERRMGKAQELPEQIREQMNSADATDAQRLMELQQQLNDAEAALTELEDEWLTLSEKLGEA</sequence>
<evidence type="ECO:0000256" key="2">
    <source>
        <dbReference type="ARBA" id="ARBA00022840"/>
    </source>
</evidence>
<dbReference type="InterPro" id="IPR037118">
    <property type="entry name" value="Val-tRNA_synth_C_sf"/>
</dbReference>
<dbReference type="InterPro" id="IPR003439">
    <property type="entry name" value="ABC_transporter-like_ATP-bd"/>
</dbReference>
<dbReference type="KEGG" id="apv:Apar_0736"/>
<dbReference type="InterPro" id="IPR032781">
    <property type="entry name" value="ABC_tran_Xtn"/>
</dbReference>
<dbReference type="PROSITE" id="PS50893">
    <property type="entry name" value="ABC_TRANSPORTER_2"/>
    <property type="match status" value="2"/>
</dbReference>
<evidence type="ECO:0000313" key="6">
    <source>
        <dbReference type="Proteomes" id="UP000000960"/>
    </source>
</evidence>
<dbReference type="AlphaFoldDB" id="C8WAM7"/>
<dbReference type="InterPro" id="IPR051309">
    <property type="entry name" value="ABCF_ATPase"/>
</dbReference>
<dbReference type="Gene3D" id="1.10.287.380">
    <property type="entry name" value="Valyl-tRNA synthetase, C-terminal domain"/>
    <property type="match status" value="1"/>
</dbReference>
<feature type="compositionally biased region" description="Polar residues" evidence="3">
    <location>
        <begin position="533"/>
        <end position="542"/>
    </location>
</feature>
<dbReference type="PANTHER" id="PTHR42855">
    <property type="entry name" value="ABC TRANSPORTER ATP-BINDING SUBUNIT"/>
    <property type="match status" value="1"/>
</dbReference>
<organism evidence="5 6">
    <name type="scientific">Lancefieldella parvula (strain ATCC 33793 / DSM 20469 / CCUG 32760 / JCM 10300 / KCTC 3663 / VPI 0546 / 1246)</name>
    <name type="common">Atopobium parvulum</name>
    <dbReference type="NCBI Taxonomy" id="521095"/>
    <lineage>
        <taxon>Bacteria</taxon>
        <taxon>Bacillati</taxon>
        <taxon>Actinomycetota</taxon>
        <taxon>Coriobacteriia</taxon>
        <taxon>Coriobacteriales</taxon>
        <taxon>Atopobiaceae</taxon>
        <taxon>Lancefieldella</taxon>
    </lineage>
</organism>
<keyword evidence="1" id="KW-0547">Nucleotide-binding</keyword>
<dbReference type="CDD" id="cd03221">
    <property type="entry name" value="ABCF_EF-3"/>
    <property type="match status" value="2"/>
</dbReference>
<dbReference type="GeneID" id="84806263"/>
<dbReference type="Gene3D" id="3.40.50.300">
    <property type="entry name" value="P-loop containing nucleotide triphosphate hydrolases"/>
    <property type="match status" value="2"/>
</dbReference>
<feature type="compositionally biased region" description="Basic and acidic residues" evidence="3">
    <location>
        <begin position="548"/>
        <end position="576"/>
    </location>
</feature>